<accession>A0A8W8M9G6</accession>
<feature type="signal peptide" evidence="3">
    <location>
        <begin position="1"/>
        <end position="23"/>
    </location>
</feature>
<evidence type="ECO:0000313" key="4">
    <source>
        <dbReference type="EnsemblMetazoa" id="G31705.2:cds"/>
    </source>
</evidence>
<keyword evidence="3" id="KW-0732">Signal</keyword>
<organism evidence="4 5">
    <name type="scientific">Magallana gigas</name>
    <name type="common">Pacific oyster</name>
    <name type="synonym">Crassostrea gigas</name>
    <dbReference type="NCBI Taxonomy" id="29159"/>
    <lineage>
        <taxon>Eukaryota</taxon>
        <taxon>Metazoa</taxon>
        <taxon>Spiralia</taxon>
        <taxon>Lophotrochozoa</taxon>
        <taxon>Mollusca</taxon>
        <taxon>Bivalvia</taxon>
        <taxon>Autobranchia</taxon>
        <taxon>Pteriomorphia</taxon>
        <taxon>Ostreida</taxon>
        <taxon>Ostreoidea</taxon>
        <taxon>Ostreidae</taxon>
        <taxon>Magallana</taxon>
    </lineage>
</organism>
<dbReference type="PANTHER" id="PTHR24043">
    <property type="entry name" value="SCAVENGER RECEPTOR CLASS F"/>
    <property type="match status" value="1"/>
</dbReference>
<keyword evidence="2" id="KW-0472">Membrane</keyword>
<keyword evidence="5" id="KW-1185">Reference proteome</keyword>
<evidence type="ECO:0000313" key="5">
    <source>
        <dbReference type="Proteomes" id="UP000005408"/>
    </source>
</evidence>
<feature type="chain" id="PRO_5036484313" description="EGF-like domain-containing protein" evidence="3">
    <location>
        <begin position="24"/>
        <end position="308"/>
    </location>
</feature>
<keyword evidence="2" id="KW-1133">Transmembrane helix</keyword>
<dbReference type="Gene3D" id="2.170.300.10">
    <property type="entry name" value="Tie2 ligand-binding domain superfamily"/>
    <property type="match status" value="2"/>
</dbReference>
<feature type="transmembrane region" description="Helical" evidence="2">
    <location>
        <begin position="274"/>
        <end position="294"/>
    </location>
</feature>
<dbReference type="AlphaFoldDB" id="A0A8W8M9G6"/>
<evidence type="ECO:0000256" key="1">
    <source>
        <dbReference type="ARBA" id="ARBA00022536"/>
    </source>
</evidence>
<evidence type="ECO:0000256" key="2">
    <source>
        <dbReference type="SAM" id="Phobius"/>
    </source>
</evidence>
<sequence>MKYNVRIDFVILLLLDSFEVAHMQICQGPNGTMCCFGYEWDQNQSTCIPCKKGYHGKNCDAKCPPLFFGLGCQSQCNCSDKDCDYISGCRQLTEEQPNTFTIGSNYNVKTPEFNDYEHSFNACDEGYYGSNCSSKCRFPMYGVNCMSNCNCSAINCHHVYGCVKSEEACENGFTGINCVTKCQYPTYGQGCQSLCDCNATVCDYVNGCINASENHQNQSTIHINYKNTTRELMITRKDNVINGESTSNVTDNTAKNYTSSCYNKETESSRVHSLMVAVIGFTSVSFIVYMVYIYTRVLGKRQKNLAHS</sequence>
<reference evidence="4" key="1">
    <citation type="submission" date="2022-08" db="UniProtKB">
        <authorList>
            <consortium name="EnsemblMetazoa"/>
        </authorList>
    </citation>
    <scope>IDENTIFICATION</scope>
    <source>
        <strain evidence="4">05x7-T-G4-1.051#20</strain>
    </source>
</reference>
<dbReference type="EnsemblMetazoa" id="G31705.2">
    <property type="protein sequence ID" value="G31705.2:cds"/>
    <property type="gene ID" value="G31705"/>
</dbReference>
<name>A0A8W8M9G6_MAGGI</name>
<dbReference type="GO" id="GO:0005044">
    <property type="term" value="F:scavenger receptor activity"/>
    <property type="evidence" value="ECO:0007669"/>
    <property type="project" value="InterPro"/>
</dbReference>
<evidence type="ECO:0008006" key="6">
    <source>
        <dbReference type="Google" id="ProtNLM"/>
    </source>
</evidence>
<protein>
    <recommendedName>
        <fullName evidence="6">EGF-like domain-containing protein</fullName>
    </recommendedName>
</protein>
<evidence type="ECO:0000256" key="3">
    <source>
        <dbReference type="SAM" id="SignalP"/>
    </source>
</evidence>
<keyword evidence="2" id="KW-0812">Transmembrane</keyword>
<proteinExistence type="predicted"/>
<dbReference type="Proteomes" id="UP000005408">
    <property type="component" value="Unassembled WGS sequence"/>
</dbReference>
<keyword evidence="1" id="KW-0245">EGF-like domain</keyword>
<dbReference type="InterPro" id="IPR042635">
    <property type="entry name" value="MEGF10/SREC1/2-like"/>
</dbReference>